<gene>
    <name evidence="2" type="ORF">EVAR_97418_1</name>
</gene>
<feature type="compositionally biased region" description="Polar residues" evidence="1">
    <location>
        <begin position="87"/>
        <end position="96"/>
    </location>
</feature>
<protein>
    <submittedName>
        <fullName evidence="2">Uncharacterized protein</fullName>
    </submittedName>
</protein>
<proteinExistence type="predicted"/>
<accession>A0A4C1X103</accession>
<dbReference type="Proteomes" id="UP000299102">
    <property type="component" value="Unassembled WGS sequence"/>
</dbReference>
<reference evidence="2 3" key="1">
    <citation type="journal article" date="2019" name="Commun. Biol.">
        <title>The bagworm genome reveals a unique fibroin gene that provides high tensile strength.</title>
        <authorList>
            <person name="Kono N."/>
            <person name="Nakamura H."/>
            <person name="Ohtoshi R."/>
            <person name="Tomita M."/>
            <person name="Numata K."/>
            <person name="Arakawa K."/>
        </authorList>
    </citation>
    <scope>NUCLEOTIDE SEQUENCE [LARGE SCALE GENOMIC DNA]</scope>
</reference>
<evidence type="ECO:0000313" key="3">
    <source>
        <dbReference type="Proteomes" id="UP000299102"/>
    </source>
</evidence>
<keyword evidence="3" id="KW-1185">Reference proteome</keyword>
<comment type="caution">
    <text evidence="2">The sequence shown here is derived from an EMBL/GenBank/DDBJ whole genome shotgun (WGS) entry which is preliminary data.</text>
</comment>
<dbReference type="AlphaFoldDB" id="A0A4C1X103"/>
<feature type="region of interest" description="Disordered" evidence="1">
    <location>
        <begin position="77"/>
        <end position="96"/>
    </location>
</feature>
<evidence type="ECO:0000313" key="2">
    <source>
        <dbReference type="EMBL" id="GBP55997.1"/>
    </source>
</evidence>
<sequence length="96" mass="10612">MKREWATGTLTHWTKQKAGPFHAAAKLPTAEPYHIVYEMTQELFLRISTLKKKKEAGALFPPGRSPAPAVTRRGLTQLGSDAIRSATMGQINRTPP</sequence>
<organism evidence="2 3">
    <name type="scientific">Eumeta variegata</name>
    <name type="common">Bagworm moth</name>
    <name type="synonym">Eumeta japonica</name>
    <dbReference type="NCBI Taxonomy" id="151549"/>
    <lineage>
        <taxon>Eukaryota</taxon>
        <taxon>Metazoa</taxon>
        <taxon>Ecdysozoa</taxon>
        <taxon>Arthropoda</taxon>
        <taxon>Hexapoda</taxon>
        <taxon>Insecta</taxon>
        <taxon>Pterygota</taxon>
        <taxon>Neoptera</taxon>
        <taxon>Endopterygota</taxon>
        <taxon>Lepidoptera</taxon>
        <taxon>Glossata</taxon>
        <taxon>Ditrysia</taxon>
        <taxon>Tineoidea</taxon>
        <taxon>Psychidae</taxon>
        <taxon>Oiketicinae</taxon>
        <taxon>Eumeta</taxon>
    </lineage>
</organism>
<dbReference type="EMBL" id="BGZK01000683">
    <property type="protein sequence ID" value="GBP55997.1"/>
    <property type="molecule type" value="Genomic_DNA"/>
</dbReference>
<evidence type="ECO:0000256" key="1">
    <source>
        <dbReference type="SAM" id="MobiDB-lite"/>
    </source>
</evidence>
<name>A0A4C1X103_EUMVA</name>